<dbReference type="EMBL" id="MT630675">
    <property type="protein sequence ID" value="QNO41834.1"/>
    <property type="molecule type" value="Genomic_DNA"/>
</dbReference>
<name>A0A7G9Y1F0_9EURY</name>
<dbReference type="AlphaFoldDB" id="A0A7G9Y1F0"/>
<proteinExistence type="predicted"/>
<evidence type="ECO:0000313" key="1">
    <source>
        <dbReference type="EMBL" id="QNO41834.1"/>
    </source>
</evidence>
<protein>
    <submittedName>
        <fullName evidence="1">Uncharacterized protein</fullName>
    </submittedName>
</protein>
<organism evidence="1">
    <name type="scientific">Candidatus Methanogaster sp. ANME-2c ERB4</name>
    <dbReference type="NCBI Taxonomy" id="2759911"/>
    <lineage>
        <taxon>Archaea</taxon>
        <taxon>Methanobacteriati</taxon>
        <taxon>Methanobacteriota</taxon>
        <taxon>Stenosarchaea group</taxon>
        <taxon>Methanomicrobia</taxon>
        <taxon>Methanosarcinales</taxon>
        <taxon>ANME-2 cluster</taxon>
        <taxon>Candidatus Methanogasteraceae</taxon>
        <taxon>Candidatus Methanogaster</taxon>
    </lineage>
</organism>
<reference evidence="1" key="1">
    <citation type="submission" date="2020-06" db="EMBL/GenBank/DDBJ databases">
        <title>Unique genomic features of the anaerobic methanotrophic archaea.</title>
        <authorList>
            <person name="Chadwick G.L."/>
            <person name="Skennerton C.T."/>
            <person name="Laso-Perez R."/>
            <person name="Leu A.O."/>
            <person name="Speth D.R."/>
            <person name="Yu H."/>
            <person name="Morgan-Lang C."/>
            <person name="Hatzenpichler R."/>
            <person name="Goudeau D."/>
            <person name="Malmstrom R."/>
            <person name="Brazelton W.J."/>
            <person name="Woyke T."/>
            <person name="Hallam S.J."/>
            <person name="Tyson G.W."/>
            <person name="Wegener G."/>
            <person name="Boetius A."/>
            <person name="Orphan V."/>
        </authorList>
    </citation>
    <scope>NUCLEOTIDE SEQUENCE</scope>
</reference>
<sequence length="121" mass="14107">MVLLPARGQRDHTRPRLSRTRPHFRRFDAMVNAVSEQVNERLSDLVQHGPVKFNLFSYDDQINILTLLLGKVANHSREPVEDLSNSHHAHLHYLIAQIVGQPVDIRHRFIQFLDPMCRLDL</sequence>
<gene>
    <name evidence="1" type="ORF">ADJAJEDA_00003</name>
</gene>
<accession>A0A7G9Y1F0</accession>